<dbReference type="InterPro" id="IPR002931">
    <property type="entry name" value="Transglutaminase-like"/>
</dbReference>
<accession>A0ABU2NVP4</accession>
<proteinExistence type="predicted"/>
<feature type="domain" description="Transglutaminase-like" evidence="3">
    <location>
        <begin position="484"/>
        <end position="554"/>
    </location>
</feature>
<dbReference type="SMART" id="SM00460">
    <property type="entry name" value="TGc"/>
    <property type="match status" value="1"/>
</dbReference>
<dbReference type="Pfam" id="PF13559">
    <property type="entry name" value="DUF4129"/>
    <property type="match status" value="1"/>
</dbReference>
<comment type="caution">
    <text evidence="4">The sequence shown here is derived from an EMBL/GenBank/DDBJ whole genome shotgun (WGS) entry which is preliminary data.</text>
</comment>
<dbReference type="PROSITE" id="PS51257">
    <property type="entry name" value="PROKAR_LIPOPROTEIN"/>
    <property type="match status" value="1"/>
</dbReference>
<dbReference type="Proteomes" id="UP001183414">
    <property type="component" value="Unassembled WGS sequence"/>
</dbReference>
<evidence type="ECO:0000256" key="1">
    <source>
        <dbReference type="SAM" id="MobiDB-lite"/>
    </source>
</evidence>
<keyword evidence="2" id="KW-1133">Transmembrane helix</keyword>
<dbReference type="Pfam" id="PF01841">
    <property type="entry name" value="Transglut_core"/>
    <property type="match status" value="1"/>
</dbReference>
<evidence type="ECO:0000313" key="5">
    <source>
        <dbReference type="Proteomes" id="UP001183414"/>
    </source>
</evidence>
<dbReference type="SUPFAM" id="SSF54001">
    <property type="entry name" value="Cysteine proteinases"/>
    <property type="match status" value="1"/>
</dbReference>
<dbReference type="PANTHER" id="PTHR42736">
    <property type="entry name" value="PROTEIN-GLUTAMINE GAMMA-GLUTAMYLTRANSFERASE"/>
    <property type="match status" value="1"/>
</dbReference>
<dbReference type="InterPro" id="IPR038765">
    <property type="entry name" value="Papain-like_cys_pep_sf"/>
</dbReference>
<feature type="region of interest" description="Disordered" evidence="1">
    <location>
        <begin position="554"/>
        <end position="621"/>
    </location>
</feature>
<keyword evidence="2" id="KW-0472">Membrane</keyword>
<dbReference type="Gene3D" id="3.10.620.30">
    <property type="match status" value="1"/>
</dbReference>
<feature type="transmembrane region" description="Helical" evidence="2">
    <location>
        <begin position="31"/>
        <end position="49"/>
    </location>
</feature>
<dbReference type="RefSeq" id="WP_311674754.1">
    <property type="nucleotide sequence ID" value="NZ_JAVREQ010000019.1"/>
</dbReference>
<keyword evidence="2" id="KW-0812">Transmembrane</keyword>
<keyword evidence="5" id="KW-1185">Reference proteome</keyword>
<gene>
    <name evidence="4" type="ORF">RM572_20080</name>
</gene>
<sequence>MTGRARLAVCAGVATLTSACAMLPLTAGATWLLQACVLLGLQTVAGVVARRVPLARPLTVLVQLALTLMLLTLIFAHDQAVGWVLPGPDAFAQFGGLFTEGAQDVRRYSIPAPVSDGIRMILLAGVAGIGLLVDALAVTYRSAAPAGLPLLALYSVAAGLYDGGANWLWFLVAAAGFLLLLLAEGRERLSQWGRVFGRLPGPSGRPYEPGSVGGSPVAAVRTGRRIGALTLGIALAVPAALPSLDSGLLDSLGGPGSGLGPGNGTVTAVDPLVALQDSLNQPENRTVLTYRTDNPDPGDMYLRIVSLDRFDGAAWEASERRITRVPESFPAPPGLSEEVKTRRVTTTVSAADWYAQSWLPMPYPATGVDVEGGWRFEPRSLALVGEDGQTTRGARYRVESLLVQPTTQQLAQAGEPSDPLPATYTEVPNSLPDVVERTARQVTRNADNDYERAVQLQEWFTLDGGFTYDTEVRAGSGTAAIARFLKQREGFCVHFAFSMAAMSRTLGIPARVAVGFTPGEELDDGRMAVGLQDAHAWPELYFDGVGWVRFEPTPTRGSSPAYSLPEIDGSGGDRDSLVPERPDDTAEPAPAPSESAECTAAEKRLDPTCGGPEAAGGAGGGGDGGVPWGTVVPVSGALVALLLLPMLPMLWRLRARRRRLAGGEVLAAWREMLDSGWDLGIEPDEAATPRRAAERLVERGALGTEAAAGAERVAHAVERLLYAPVEPEADGLAGDVRRVRAELVQRAPRGRRARALLWPRSALRVIWVAADRRTEWNRRWRGMLRPGTAGR</sequence>
<dbReference type="InterPro" id="IPR025403">
    <property type="entry name" value="TgpA-like_C"/>
</dbReference>
<feature type="compositionally biased region" description="Basic and acidic residues" evidence="1">
    <location>
        <begin position="571"/>
        <end position="584"/>
    </location>
</feature>
<feature type="transmembrane region" description="Helical" evidence="2">
    <location>
        <begin position="58"/>
        <end position="76"/>
    </location>
</feature>
<evidence type="ECO:0000256" key="2">
    <source>
        <dbReference type="SAM" id="Phobius"/>
    </source>
</evidence>
<feature type="transmembrane region" description="Helical" evidence="2">
    <location>
        <begin position="117"/>
        <end position="136"/>
    </location>
</feature>
<dbReference type="InterPro" id="IPR021878">
    <property type="entry name" value="TgpA_N"/>
</dbReference>
<dbReference type="PANTHER" id="PTHR42736:SF1">
    <property type="entry name" value="PROTEIN-GLUTAMINE GAMMA-GLUTAMYLTRANSFERASE"/>
    <property type="match status" value="1"/>
</dbReference>
<organism evidence="4 5">
    <name type="scientific">Streptomyces hazeniae</name>
    <dbReference type="NCBI Taxonomy" id="3075538"/>
    <lineage>
        <taxon>Bacteria</taxon>
        <taxon>Bacillati</taxon>
        <taxon>Actinomycetota</taxon>
        <taxon>Actinomycetes</taxon>
        <taxon>Kitasatosporales</taxon>
        <taxon>Streptomycetaceae</taxon>
        <taxon>Streptomyces</taxon>
    </lineage>
</organism>
<feature type="transmembrane region" description="Helical" evidence="2">
    <location>
        <begin position="143"/>
        <end position="161"/>
    </location>
</feature>
<dbReference type="Pfam" id="PF11992">
    <property type="entry name" value="TgpA_N"/>
    <property type="match status" value="1"/>
</dbReference>
<name>A0ABU2NVP4_9ACTN</name>
<dbReference type="EMBL" id="JAVREQ010000019">
    <property type="protein sequence ID" value="MDT0381057.1"/>
    <property type="molecule type" value="Genomic_DNA"/>
</dbReference>
<dbReference type="InterPro" id="IPR052901">
    <property type="entry name" value="Bact_TGase-like"/>
</dbReference>
<protein>
    <submittedName>
        <fullName evidence="4">DUF3488 and transglutaminase-like domain-containing protein</fullName>
    </submittedName>
</protein>
<reference evidence="5" key="1">
    <citation type="submission" date="2023-07" db="EMBL/GenBank/DDBJ databases">
        <title>30 novel species of actinomycetes from the DSMZ collection.</title>
        <authorList>
            <person name="Nouioui I."/>
        </authorList>
    </citation>
    <scope>NUCLEOTIDE SEQUENCE [LARGE SCALE GENOMIC DNA]</scope>
    <source>
        <strain evidence="5">DSM 42041</strain>
    </source>
</reference>
<evidence type="ECO:0000259" key="3">
    <source>
        <dbReference type="SMART" id="SM00460"/>
    </source>
</evidence>
<feature type="transmembrane region" description="Helical" evidence="2">
    <location>
        <begin position="631"/>
        <end position="651"/>
    </location>
</feature>
<evidence type="ECO:0000313" key="4">
    <source>
        <dbReference type="EMBL" id="MDT0381057.1"/>
    </source>
</evidence>